<dbReference type="OrthoDB" id="3785419at2"/>
<accession>A0A545AWS3</accession>
<name>A0A545AWS3_9ACTN</name>
<comment type="caution">
    <text evidence="1">The sequence shown here is derived from an EMBL/GenBank/DDBJ whole genome shotgun (WGS) entry which is preliminary data.</text>
</comment>
<dbReference type="EMBL" id="VIRS01000004">
    <property type="protein sequence ID" value="TQS45783.1"/>
    <property type="molecule type" value="Genomic_DNA"/>
</dbReference>
<evidence type="ECO:0000313" key="2">
    <source>
        <dbReference type="Proteomes" id="UP000317982"/>
    </source>
</evidence>
<dbReference type="InParanoid" id="A0A545AWS3"/>
<gene>
    <name evidence="1" type="ORF">FL583_07470</name>
</gene>
<keyword evidence="2" id="KW-1185">Reference proteome</keyword>
<protein>
    <submittedName>
        <fullName evidence="1">Uncharacterized protein</fullName>
    </submittedName>
</protein>
<proteinExistence type="predicted"/>
<organism evidence="1 2">
    <name type="scientific">Cryptosporangium phraense</name>
    <dbReference type="NCBI Taxonomy" id="2593070"/>
    <lineage>
        <taxon>Bacteria</taxon>
        <taxon>Bacillati</taxon>
        <taxon>Actinomycetota</taxon>
        <taxon>Actinomycetes</taxon>
        <taxon>Cryptosporangiales</taxon>
        <taxon>Cryptosporangiaceae</taxon>
        <taxon>Cryptosporangium</taxon>
    </lineage>
</organism>
<dbReference type="AlphaFoldDB" id="A0A545AWS3"/>
<evidence type="ECO:0000313" key="1">
    <source>
        <dbReference type="EMBL" id="TQS45783.1"/>
    </source>
</evidence>
<dbReference type="Proteomes" id="UP000317982">
    <property type="component" value="Unassembled WGS sequence"/>
</dbReference>
<reference evidence="1 2" key="1">
    <citation type="submission" date="2019-07" db="EMBL/GenBank/DDBJ databases">
        <title>Cryptosporangium phraense sp. nov., isolated from plant litter.</title>
        <authorList>
            <person name="Suriyachadkun C."/>
        </authorList>
    </citation>
    <scope>NUCLEOTIDE SEQUENCE [LARGE SCALE GENOMIC DNA]</scope>
    <source>
        <strain evidence="1 2">A-T 5661</strain>
    </source>
</reference>
<sequence length="84" mass="9627">MELAVTARYFELFESQGFEPEPSAETSDGRFLYLTFDRPPARDFRLSFDAYIQPSSQLGTDGELRLLSKGKAVATVRFRTWLMP</sequence>